<evidence type="ECO:0000256" key="4">
    <source>
        <dbReference type="ARBA" id="ARBA00022927"/>
    </source>
</evidence>
<evidence type="ECO:0000256" key="1">
    <source>
        <dbReference type="ARBA" id="ARBA00010394"/>
    </source>
</evidence>
<keyword evidence="3" id="KW-0677">Repeat</keyword>
<comment type="similarity">
    <text evidence="1 5">Belongs to the importin alpha family.</text>
</comment>
<dbReference type="Pfam" id="PF01749">
    <property type="entry name" value="IBB"/>
    <property type="match status" value="1"/>
</dbReference>
<feature type="region of interest" description="Disordered" evidence="7">
    <location>
        <begin position="514"/>
        <end position="533"/>
    </location>
</feature>
<evidence type="ECO:0000256" key="7">
    <source>
        <dbReference type="SAM" id="MobiDB-lite"/>
    </source>
</evidence>
<dbReference type="GO" id="GO:0005737">
    <property type="term" value="C:cytoplasm"/>
    <property type="evidence" value="ECO:0007669"/>
    <property type="project" value="InterPro"/>
</dbReference>
<dbReference type="InterPro" id="IPR000225">
    <property type="entry name" value="Armadillo"/>
</dbReference>
<dbReference type="STRING" id="2903.R1EIB3"/>
<keyword evidence="10" id="KW-1185">Reference proteome</keyword>
<feature type="region of interest" description="Disordered" evidence="7">
    <location>
        <begin position="1"/>
        <end position="62"/>
    </location>
</feature>
<dbReference type="HOGENOM" id="CLU_018084_6_0_1"/>
<dbReference type="GO" id="GO:0061608">
    <property type="term" value="F:nuclear import signal receptor activity"/>
    <property type="evidence" value="ECO:0007669"/>
    <property type="project" value="InterPro"/>
</dbReference>
<dbReference type="eggNOG" id="KOG0166">
    <property type="taxonomic scope" value="Eukaryota"/>
</dbReference>
<dbReference type="InterPro" id="IPR011989">
    <property type="entry name" value="ARM-like"/>
</dbReference>
<dbReference type="GO" id="GO:0006606">
    <property type="term" value="P:protein import into nucleus"/>
    <property type="evidence" value="ECO:0007669"/>
    <property type="project" value="InterPro"/>
</dbReference>
<dbReference type="PANTHER" id="PTHR23316">
    <property type="entry name" value="IMPORTIN ALPHA"/>
    <property type="match status" value="1"/>
</dbReference>
<dbReference type="AlphaFoldDB" id="A0A0D3JSD0"/>
<feature type="compositionally biased region" description="Basic and acidic residues" evidence="7">
    <location>
        <begin position="1"/>
        <end position="43"/>
    </location>
</feature>
<keyword evidence="4 5" id="KW-0653">Protein transport</keyword>
<feature type="repeat" description="ARM" evidence="6">
    <location>
        <begin position="326"/>
        <end position="354"/>
    </location>
</feature>
<accession>A0A0D3JSD0</accession>
<dbReference type="InterPro" id="IPR002652">
    <property type="entry name" value="Importin-a_IBB"/>
</dbReference>
<dbReference type="PaxDb" id="2903-EOD26415"/>
<dbReference type="SMART" id="SM00185">
    <property type="entry name" value="ARM"/>
    <property type="match status" value="8"/>
</dbReference>
<feature type="repeat" description="ARM" evidence="6">
    <location>
        <begin position="242"/>
        <end position="284"/>
    </location>
</feature>
<dbReference type="PROSITE" id="PS51214">
    <property type="entry name" value="IBB"/>
    <property type="match status" value="1"/>
</dbReference>
<evidence type="ECO:0000256" key="3">
    <source>
        <dbReference type="ARBA" id="ARBA00022737"/>
    </source>
</evidence>
<dbReference type="FunFam" id="1.25.10.10:FF:000021">
    <property type="entry name" value="Importin subunit alpha"/>
    <property type="match status" value="1"/>
</dbReference>
<organism evidence="9 10">
    <name type="scientific">Emiliania huxleyi (strain CCMP1516)</name>
    <dbReference type="NCBI Taxonomy" id="280463"/>
    <lineage>
        <taxon>Eukaryota</taxon>
        <taxon>Haptista</taxon>
        <taxon>Haptophyta</taxon>
        <taxon>Prymnesiophyceae</taxon>
        <taxon>Isochrysidales</taxon>
        <taxon>Noelaerhabdaceae</taxon>
        <taxon>Emiliania</taxon>
    </lineage>
</organism>
<feature type="repeat" description="ARM" evidence="6">
    <location>
        <begin position="158"/>
        <end position="200"/>
    </location>
</feature>
<feature type="repeat" description="ARM" evidence="6">
    <location>
        <begin position="200"/>
        <end position="228"/>
    </location>
</feature>
<dbReference type="InterPro" id="IPR036975">
    <property type="entry name" value="Importin-a_IBB_sf"/>
</dbReference>
<dbReference type="Proteomes" id="UP000013827">
    <property type="component" value="Unassembled WGS sequence"/>
</dbReference>
<dbReference type="PIRSF" id="PIRSF005673">
    <property type="entry name" value="Importin_alpha"/>
    <property type="match status" value="1"/>
</dbReference>
<evidence type="ECO:0000259" key="8">
    <source>
        <dbReference type="PROSITE" id="PS51214"/>
    </source>
</evidence>
<dbReference type="InterPro" id="IPR024931">
    <property type="entry name" value="Importin_alpha"/>
</dbReference>
<proteinExistence type="inferred from homology"/>
<dbReference type="Gene3D" id="1.20.5.690">
    <property type="entry name" value="Importin-alpha, importin-beta-binding domain"/>
    <property type="match status" value="1"/>
</dbReference>
<reference evidence="9" key="2">
    <citation type="submission" date="2024-10" db="UniProtKB">
        <authorList>
            <consortium name="EnsemblProtists"/>
        </authorList>
    </citation>
    <scope>IDENTIFICATION</scope>
</reference>
<dbReference type="RefSeq" id="XP_005778844.1">
    <property type="nucleotide sequence ID" value="XM_005778787.1"/>
</dbReference>
<evidence type="ECO:0000313" key="10">
    <source>
        <dbReference type="Proteomes" id="UP000013827"/>
    </source>
</evidence>
<keyword evidence="2 5" id="KW-0813">Transport</keyword>
<dbReference type="KEGG" id="ehx:EMIHUDRAFT_421349"/>
<dbReference type="InterPro" id="IPR032413">
    <property type="entry name" value="Arm_3"/>
</dbReference>
<dbReference type="PROSITE" id="PS50176">
    <property type="entry name" value="ARM_REPEAT"/>
    <property type="match status" value="5"/>
</dbReference>
<dbReference type="GO" id="GO:0005634">
    <property type="term" value="C:nucleus"/>
    <property type="evidence" value="ECO:0007669"/>
    <property type="project" value="UniProtKB-ARBA"/>
</dbReference>
<evidence type="ECO:0000256" key="5">
    <source>
        <dbReference type="PIRNR" id="PIRNR005673"/>
    </source>
</evidence>
<evidence type="ECO:0000256" key="2">
    <source>
        <dbReference type="ARBA" id="ARBA00022448"/>
    </source>
</evidence>
<dbReference type="InterPro" id="IPR016024">
    <property type="entry name" value="ARM-type_fold"/>
</dbReference>
<sequence>MPLADRKESGPRYRNQLDKDDARRGREETTISIRKDKRNEQLQKKRFGGPAAMMMPPDQSQQSVGSQAWAESDPQKLVAGVQSEDPNQQLPAVTQFRKLLSIERSPPIEEVIAAGVVPRFVQFLQCGDNPMLQFESAWALTNIASGTSEHTRVVIANGAVPIFVQLLMSPNDDVREQAVWALGNIAGDSPECRDLVLTQGALQPLLEQLQPSSKMSMLRNATWTLSNLCRGKPQPQWPHVVGALPILAQLIFSNDDEVLADACWALSYLSDGPNDKIQKVLDTGICARIVELMGHPPASVQTPALRTAGNIVTGDDNQTQQVINCGALPRLLALLNSPKKGIRKEACWTISNITAGTREQIQAVIESNIIPPLVLLLATAEFDIKKEAAWSISNATSGGSTDQIKYLVTQGCIKPLCDLLICNDPRLVTVALEGIENVLKAGEQDGAATGTNPYASYVDEADGLEKLEKLQEHNNEDVFKKAVHILESYFGLLEEEDEHLAPTTTQQGFVFQGAQQPMGGREPSRPPQGGYQF</sequence>
<evidence type="ECO:0000256" key="6">
    <source>
        <dbReference type="PROSITE-ProRule" id="PRU00259"/>
    </source>
</evidence>
<name>A0A0D3JSD0_EMIH1</name>
<feature type="domain" description="IBB" evidence="8">
    <location>
        <begin position="1"/>
        <end position="55"/>
    </location>
</feature>
<dbReference type="GeneID" id="17271961"/>
<feature type="repeat" description="ARM" evidence="6">
    <location>
        <begin position="115"/>
        <end position="158"/>
    </location>
</feature>
<dbReference type="SUPFAM" id="SSF48371">
    <property type="entry name" value="ARM repeat"/>
    <property type="match status" value="1"/>
</dbReference>
<dbReference type="Pfam" id="PF00514">
    <property type="entry name" value="Arm"/>
    <property type="match status" value="7"/>
</dbReference>
<dbReference type="Gene3D" id="1.25.10.10">
    <property type="entry name" value="Leucine-rich Repeat Variant"/>
    <property type="match status" value="1"/>
</dbReference>
<dbReference type="OMA" id="MVRNATW"/>
<evidence type="ECO:0000313" key="9">
    <source>
        <dbReference type="EnsemblProtists" id="EOD26415"/>
    </source>
</evidence>
<protein>
    <recommendedName>
        <fullName evidence="5">Importin subunit alpha</fullName>
    </recommendedName>
</protein>
<dbReference type="Pfam" id="PF16186">
    <property type="entry name" value="Arm_3"/>
    <property type="match status" value="1"/>
</dbReference>
<dbReference type="EnsemblProtists" id="EOD26415">
    <property type="protein sequence ID" value="EOD26415"/>
    <property type="gene ID" value="EMIHUDRAFT_421349"/>
</dbReference>
<reference evidence="10" key="1">
    <citation type="journal article" date="2013" name="Nature">
        <title>Pan genome of the phytoplankton Emiliania underpins its global distribution.</title>
        <authorList>
            <person name="Read B.A."/>
            <person name="Kegel J."/>
            <person name="Klute M.J."/>
            <person name="Kuo A."/>
            <person name="Lefebvre S.C."/>
            <person name="Maumus F."/>
            <person name="Mayer C."/>
            <person name="Miller J."/>
            <person name="Monier A."/>
            <person name="Salamov A."/>
            <person name="Young J."/>
            <person name="Aguilar M."/>
            <person name="Claverie J.M."/>
            <person name="Frickenhaus S."/>
            <person name="Gonzalez K."/>
            <person name="Herman E.K."/>
            <person name="Lin Y.C."/>
            <person name="Napier J."/>
            <person name="Ogata H."/>
            <person name="Sarno A.F."/>
            <person name="Shmutz J."/>
            <person name="Schroeder D."/>
            <person name="de Vargas C."/>
            <person name="Verret F."/>
            <person name="von Dassow P."/>
            <person name="Valentin K."/>
            <person name="Van de Peer Y."/>
            <person name="Wheeler G."/>
            <person name="Dacks J.B."/>
            <person name="Delwiche C.F."/>
            <person name="Dyhrman S.T."/>
            <person name="Glockner G."/>
            <person name="John U."/>
            <person name="Richards T."/>
            <person name="Worden A.Z."/>
            <person name="Zhang X."/>
            <person name="Grigoriev I.V."/>
            <person name="Allen A.E."/>
            <person name="Bidle K."/>
            <person name="Borodovsky M."/>
            <person name="Bowler C."/>
            <person name="Brownlee C."/>
            <person name="Cock J.M."/>
            <person name="Elias M."/>
            <person name="Gladyshev V.N."/>
            <person name="Groth M."/>
            <person name="Guda C."/>
            <person name="Hadaegh A."/>
            <person name="Iglesias-Rodriguez M.D."/>
            <person name="Jenkins J."/>
            <person name="Jones B.M."/>
            <person name="Lawson T."/>
            <person name="Leese F."/>
            <person name="Lindquist E."/>
            <person name="Lobanov A."/>
            <person name="Lomsadze A."/>
            <person name="Malik S.B."/>
            <person name="Marsh M.E."/>
            <person name="Mackinder L."/>
            <person name="Mock T."/>
            <person name="Mueller-Roeber B."/>
            <person name="Pagarete A."/>
            <person name="Parker M."/>
            <person name="Probert I."/>
            <person name="Quesneville H."/>
            <person name="Raines C."/>
            <person name="Rensing S.A."/>
            <person name="Riano-Pachon D.M."/>
            <person name="Richier S."/>
            <person name="Rokitta S."/>
            <person name="Shiraiwa Y."/>
            <person name="Soanes D.M."/>
            <person name="van der Giezen M."/>
            <person name="Wahlund T.M."/>
            <person name="Williams B."/>
            <person name="Wilson W."/>
            <person name="Wolfe G."/>
            <person name="Wurch L.L."/>
        </authorList>
    </citation>
    <scope>NUCLEOTIDE SEQUENCE</scope>
</reference>